<organism evidence="1 2">
    <name type="scientific">Amniculicola lignicola CBS 123094</name>
    <dbReference type="NCBI Taxonomy" id="1392246"/>
    <lineage>
        <taxon>Eukaryota</taxon>
        <taxon>Fungi</taxon>
        <taxon>Dikarya</taxon>
        <taxon>Ascomycota</taxon>
        <taxon>Pezizomycotina</taxon>
        <taxon>Dothideomycetes</taxon>
        <taxon>Pleosporomycetidae</taxon>
        <taxon>Pleosporales</taxon>
        <taxon>Amniculicolaceae</taxon>
        <taxon>Amniculicola</taxon>
    </lineage>
</organism>
<dbReference type="OrthoDB" id="5410873at2759"/>
<evidence type="ECO:0000313" key="2">
    <source>
        <dbReference type="Proteomes" id="UP000799779"/>
    </source>
</evidence>
<accession>A0A6A5X2R3</accession>
<name>A0A6A5X2R3_9PLEO</name>
<reference evidence="1" key="1">
    <citation type="journal article" date="2020" name="Stud. Mycol.">
        <title>101 Dothideomycetes genomes: a test case for predicting lifestyles and emergence of pathogens.</title>
        <authorList>
            <person name="Haridas S."/>
            <person name="Albert R."/>
            <person name="Binder M."/>
            <person name="Bloem J."/>
            <person name="Labutti K."/>
            <person name="Salamov A."/>
            <person name="Andreopoulos B."/>
            <person name="Baker S."/>
            <person name="Barry K."/>
            <person name="Bills G."/>
            <person name="Bluhm B."/>
            <person name="Cannon C."/>
            <person name="Castanera R."/>
            <person name="Culley D."/>
            <person name="Daum C."/>
            <person name="Ezra D."/>
            <person name="Gonzalez J."/>
            <person name="Henrissat B."/>
            <person name="Kuo A."/>
            <person name="Liang C."/>
            <person name="Lipzen A."/>
            <person name="Lutzoni F."/>
            <person name="Magnuson J."/>
            <person name="Mondo S."/>
            <person name="Nolan M."/>
            <person name="Ohm R."/>
            <person name="Pangilinan J."/>
            <person name="Park H.-J."/>
            <person name="Ramirez L."/>
            <person name="Alfaro M."/>
            <person name="Sun H."/>
            <person name="Tritt A."/>
            <person name="Yoshinaga Y."/>
            <person name="Zwiers L.-H."/>
            <person name="Turgeon B."/>
            <person name="Goodwin S."/>
            <person name="Spatafora J."/>
            <person name="Crous P."/>
            <person name="Grigoriev I."/>
        </authorList>
    </citation>
    <scope>NUCLEOTIDE SEQUENCE</scope>
    <source>
        <strain evidence="1">CBS 123094</strain>
    </source>
</reference>
<evidence type="ECO:0008006" key="3">
    <source>
        <dbReference type="Google" id="ProtNLM"/>
    </source>
</evidence>
<gene>
    <name evidence="1" type="ORF">P154DRAFT_255805</name>
</gene>
<dbReference type="EMBL" id="ML977560">
    <property type="protein sequence ID" value="KAF2006246.1"/>
    <property type="molecule type" value="Genomic_DNA"/>
</dbReference>
<evidence type="ECO:0000313" key="1">
    <source>
        <dbReference type="EMBL" id="KAF2006246.1"/>
    </source>
</evidence>
<dbReference type="Proteomes" id="UP000799779">
    <property type="component" value="Unassembled WGS sequence"/>
</dbReference>
<protein>
    <recommendedName>
        <fullName evidence="3">F-box domain-containing protein</fullName>
    </recommendedName>
</protein>
<proteinExistence type="predicted"/>
<dbReference type="AlphaFoldDB" id="A0A6A5X2R3"/>
<sequence>MANLGNLALELKYLIIDHLLIEDPLHSIIPLSGVNTTFRNLLAPRIFNTVTLRNTIESGNYFKSIADGPHAHHVKTVHYKALVTWPSHEYNEPLPSHFPAIIQEVLGSLCAKFPNLKTLRVYIPIEEDDFTEQFHEIEFDCSASAASESEHREGGWSEHVRETYAAISQNPPGQITVLEMLAVAPIHISSWDKPAFHAFLGGLERFEISFCGGDNGAGWQLSTTEYYPDFIGQISNLFFRHLVSVKRLSVTAEESGPVGENGEFSPAIFLDPGYMPLLTSLTLEFHFIDSELLDFLRAHKDTLSSLHLSQCYCSNISYAADPSIELSWSYFFQTLASTAPSSTSRLFSRLSSLVIEPVDIFKDEDFENGGYDHLKEDVQRVRGEIIAKGGWCRPFSYGCQDTKYGYLNPDIEWEIGRFRAGDDRGSYARCMAFVEENKKSNKKN</sequence>
<keyword evidence="2" id="KW-1185">Reference proteome</keyword>